<dbReference type="GO" id="GO:0032259">
    <property type="term" value="P:methylation"/>
    <property type="evidence" value="ECO:0007669"/>
    <property type="project" value="UniProtKB-KW"/>
</dbReference>
<evidence type="ECO:0008006" key="8">
    <source>
        <dbReference type="Google" id="ProtNLM"/>
    </source>
</evidence>
<proteinExistence type="inferred from homology"/>
<evidence type="ECO:0000256" key="4">
    <source>
        <dbReference type="PROSITE-ProRule" id="PRU01016"/>
    </source>
</evidence>
<dbReference type="NCBIfam" id="TIGR00675">
    <property type="entry name" value="dcm"/>
    <property type="match status" value="1"/>
</dbReference>
<evidence type="ECO:0000256" key="2">
    <source>
        <dbReference type="ARBA" id="ARBA00022679"/>
    </source>
</evidence>
<sequence>MTKEFRVAEFYSGIGGMHFALKQAGIDSHVVRAFDINTVANDVYKHNFPEVPVMQRSIESLPMSLFEALRADLWTMSPPCQPYTRQGLQKGSEDQRAKSFLFIIDLLARVQRKPTYLLMENVAGFEKSDTRALLLRQLVRVGYRFEEYLLNPLQLCYPNSRTRYYLLAKLDAEPRECSDNEEFPPQFSHSVAGIDLIPPAADAQGHVDFEKGVWHHDEVRQVKEFMQNLSSEDIEHYRLSPKVLERHGYVYDVVTPEARRTCCFTKGYTHYAEGTGSILQLQGVVGKDEMTIENTRYFTPREVANLMGFPADFSFPENTSIKQGYRLLGNSLSVSIVSTLMDYLVRRM</sequence>
<comment type="similarity">
    <text evidence="4 5">Belongs to the class I-like SAM-binding methyltransferase superfamily. C5-methyltransferase family.</text>
</comment>
<gene>
    <name evidence="6" type="ORF">LPJ64_002494</name>
</gene>
<dbReference type="SUPFAM" id="SSF53335">
    <property type="entry name" value="S-adenosyl-L-methionine-dependent methyltransferases"/>
    <property type="match status" value="1"/>
</dbReference>
<dbReference type="Gene3D" id="3.90.120.10">
    <property type="entry name" value="DNA Methylase, subunit A, domain 2"/>
    <property type="match status" value="1"/>
</dbReference>
<dbReference type="EMBL" id="JANBOH010000080">
    <property type="protein sequence ID" value="KAJ1645981.1"/>
    <property type="molecule type" value="Genomic_DNA"/>
</dbReference>
<dbReference type="PRINTS" id="PR00105">
    <property type="entry name" value="C5METTRFRASE"/>
</dbReference>
<protein>
    <recommendedName>
        <fullName evidence="8">S-adenosyl-L-methionine-dependent methyltransferase</fullName>
    </recommendedName>
</protein>
<keyword evidence="2 4" id="KW-0808">Transferase</keyword>
<keyword evidence="1 4" id="KW-0489">Methyltransferase</keyword>
<dbReference type="PANTHER" id="PTHR46098">
    <property type="entry name" value="TRNA (CYTOSINE(38)-C(5))-METHYLTRANSFERASE"/>
    <property type="match status" value="1"/>
</dbReference>
<evidence type="ECO:0000256" key="3">
    <source>
        <dbReference type="ARBA" id="ARBA00022691"/>
    </source>
</evidence>
<keyword evidence="3 4" id="KW-0949">S-adenosyl-L-methionine</keyword>
<dbReference type="Gene3D" id="3.40.50.150">
    <property type="entry name" value="Vaccinia Virus protein VP39"/>
    <property type="match status" value="1"/>
</dbReference>
<comment type="caution">
    <text evidence="6">The sequence shown here is derived from an EMBL/GenBank/DDBJ whole genome shotgun (WGS) entry which is preliminary data.</text>
</comment>
<dbReference type="InterPro" id="IPR050750">
    <property type="entry name" value="C5-MTase"/>
</dbReference>
<evidence type="ECO:0000313" key="6">
    <source>
        <dbReference type="EMBL" id="KAJ1645981.1"/>
    </source>
</evidence>
<evidence type="ECO:0000256" key="1">
    <source>
        <dbReference type="ARBA" id="ARBA00022603"/>
    </source>
</evidence>
<dbReference type="PANTHER" id="PTHR46098:SF1">
    <property type="entry name" value="TRNA (CYTOSINE(38)-C(5))-METHYLTRANSFERASE"/>
    <property type="match status" value="1"/>
</dbReference>
<dbReference type="Pfam" id="PF00145">
    <property type="entry name" value="DNA_methylase"/>
    <property type="match status" value="1"/>
</dbReference>
<name>A0A9W7XLJ8_9FUNG</name>
<organism evidence="6 7">
    <name type="scientific">Coemansia asiatica</name>
    <dbReference type="NCBI Taxonomy" id="1052880"/>
    <lineage>
        <taxon>Eukaryota</taxon>
        <taxon>Fungi</taxon>
        <taxon>Fungi incertae sedis</taxon>
        <taxon>Zoopagomycota</taxon>
        <taxon>Kickxellomycotina</taxon>
        <taxon>Kickxellomycetes</taxon>
        <taxon>Kickxellales</taxon>
        <taxon>Kickxellaceae</taxon>
        <taxon>Coemansia</taxon>
    </lineage>
</organism>
<dbReference type="GO" id="GO:0008168">
    <property type="term" value="F:methyltransferase activity"/>
    <property type="evidence" value="ECO:0007669"/>
    <property type="project" value="UniProtKB-KW"/>
</dbReference>
<dbReference type="Proteomes" id="UP001145021">
    <property type="component" value="Unassembled WGS sequence"/>
</dbReference>
<dbReference type="InterPro" id="IPR029063">
    <property type="entry name" value="SAM-dependent_MTases_sf"/>
</dbReference>
<evidence type="ECO:0000256" key="5">
    <source>
        <dbReference type="RuleBase" id="RU000416"/>
    </source>
</evidence>
<dbReference type="AlphaFoldDB" id="A0A9W7XLJ8"/>
<feature type="active site" evidence="4">
    <location>
        <position position="80"/>
    </location>
</feature>
<dbReference type="InterPro" id="IPR001525">
    <property type="entry name" value="C5_MeTfrase"/>
</dbReference>
<keyword evidence="7" id="KW-1185">Reference proteome</keyword>
<accession>A0A9W7XLJ8</accession>
<dbReference type="GO" id="GO:0005634">
    <property type="term" value="C:nucleus"/>
    <property type="evidence" value="ECO:0007669"/>
    <property type="project" value="TreeGrafter"/>
</dbReference>
<evidence type="ECO:0000313" key="7">
    <source>
        <dbReference type="Proteomes" id="UP001145021"/>
    </source>
</evidence>
<reference evidence="6" key="1">
    <citation type="submission" date="2022-07" db="EMBL/GenBank/DDBJ databases">
        <title>Phylogenomic reconstructions and comparative analyses of Kickxellomycotina fungi.</title>
        <authorList>
            <person name="Reynolds N.K."/>
            <person name="Stajich J.E."/>
            <person name="Barry K."/>
            <person name="Grigoriev I.V."/>
            <person name="Crous P."/>
            <person name="Smith M.E."/>
        </authorList>
    </citation>
    <scope>NUCLEOTIDE SEQUENCE</scope>
    <source>
        <strain evidence="6">NBRC 105413</strain>
    </source>
</reference>
<dbReference type="PROSITE" id="PS51679">
    <property type="entry name" value="SAM_MT_C5"/>
    <property type="match status" value="1"/>
</dbReference>